<dbReference type="VEuPathDB" id="FungiDB:BO80DRAFT_254852"/>
<proteinExistence type="predicted"/>
<keyword evidence="2" id="KW-1185">Reference proteome</keyword>
<dbReference type="AlphaFoldDB" id="A0A395HCW3"/>
<evidence type="ECO:0000313" key="1">
    <source>
        <dbReference type="EMBL" id="RAL04054.1"/>
    </source>
</evidence>
<dbReference type="RefSeq" id="XP_025578381.1">
    <property type="nucleotide sequence ID" value="XM_025714665.1"/>
</dbReference>
<dbReference type="GeneID" id="37219530"/>
<dbReference type="Proteomes" id="UP000249402">
    <property type="component" value="Unassembled WGS sequence"/>
</dbReference>
<accession>A0A395HCW3</accession>
<reference evidence="1 2" key="1">
    <citation type="submission" date="2018-02" db="EMBL/GenBank/DDBJ databases">
        <title>The genomes of Aspergillus section Nigri reveals drivers in fungal speciation.</title>
        <authorList>
            <consortium name="DOE Joint Genome Institute"/>
            <person name="Vesth T.C."/>
            <person name="Nybo J."/>
            <person name="Theobald S."/>
            <person name="Brandl J."/>
            <person name="Frisvad J.C."/>
            <person name="Nielsen K.F."/>
            <person name="Lyhne E.K."/>
            <person name="Kogle M.E."/>
            <person name="Kuo A."/>
            <person name="Riley R."/>
            <person name="Clum A."/>
            <person name="Nolan M."/>
            <person name="Lipzen A."/>
            <person name="Salamov A."/>
            <person name="Henrissat B."/>
            <person name="Wiebenga A."/>
            <person name="De vries R.P."/>
            <person name="Grigoriev I.V."/>
            <person name="Mortensen U.H."/>
            <person name="Andersen M.R."/>
            <person name="Baker S.E."/>
        </authorList>
    </citation>
    <scope>NUCLEOTIDE SEQUENCE [LARGE SCALE GENOMIC DNA]</scope>
    <source>
        <strain evidence="1 2">CBS 121593</strain>
    </source>
</reference>
<organism evidence="1 2">
    <name type="scientific">Aspergillus ibericus CBS 121593</name>
    <dbReference type="NCBI Taxonomy" id="1448316"/>
    <lineage>
        <taxon>Eukaryota</taxon>
        <taxon>Fungi</taxon>
        <taxon>Dikarya</taxon>
        <taxon>Ascomycota</taxon>
        <taxon>Pezizomycotina</taxon>
        <taxon>Eurotiomycetes</taxon>
        <taxon>Eurotiomycetidae</taxon>
        <taxon>Eurotiales</taxon>
        <taxon>Aspergillaceae</taxon>
        <taxon>Aspergillus</taxon>
        <taxon>Aspergillus subgen. Circumdati</taxon>
    </lineage>
</organism>
<evidence type="ECO:0000313" key="2">
    <source>
        <dbReference type="Proteomes" id="UP000249402"/>
    </source>
</evidence>
<protein>
    <submittedName>
        <fullName evidence="1">Uncharacterized protein</fullName>
    </submittedName>
</protein>
<name>A0A395HCW3_9EURO</name>
<gene>
    <name evidence="1" type="ORF">BO80DRAFT_254852</name>
</gene>
<dbReference type="EMBL" id="KZ824425">
    <property type="protein sequence ID" value="RAL04054.1"/>
    <property type="molecule type" value="Genomic_DNA"/>
</dbReference>
<sequence>MLESPEEVILGTSVRASYLPSGPVYPQDPMSHNITMHEDIRGWGPLGPLFSTVANARDPPCRPTTNEQTDGTWFGTHGQTIRLVECGTGLDFQLHEARGGEEARETREWRRRSDLETGIYPIYHMAVNLAAAHGDPRHSGCHLLEARGRGGALGFQEWTAFYWRRERVCVGCYMDTSLSLDRNADRVRACLDTTAQRLMDADGHEEIRSGIA</sequence>